<name>A0A2N9L8Q8_9BACT</name>
<dbReference type="Proteomes" id="UP000239735">
    <property type="component" value="Unassembled WGS sequence"/>
</dbReference>
<sequence>MSPVRTDVNPRPPRVRDTSIFENKGLAGERYGLHTLFPGTLQRLDRQEGGRPTEYSGRTHDPVAARERRPRLPIALRRGGRPVPTGLIVPAPGYEIVPGDPTRQKLYAPAPPPDQGSRLTLFPSLAIGRKYLANTSHMGAMACEDLHLTARLLIHADPRDQWRPNPAFALDFRILFAYDAAMFQGPANRKIFVVTCKRCRRDVPTGLSEFPFQSVTVVCCLCGETRRYLPSETFLGRVDHLVVHQRKAGNEGTRERGIREQKTGTRNREQVRRSACDEGLMPAGREKRKDLLAGGIDGEAVARA</sequence>
<evidence type="ECO:0000313" key="3">
    <source>
        <dbReference type="Proteomes" id="UP000239735"/>
    </source>
</evidence>
<reference evidence="3" key="1">
    <citation type="submission" date="2018-02" db="EMBL/GenBank/DDBJ databases">
        <authorList>
            <person name="Hausmann B."/>
        </authorList>
    </citation>
    <scope>NUCLEOTIDE SEQUENCE [LARGE SCALE GENOMIC DNA]</scope>
    <source>
        <strain evidence="3">Peat soil MAG SbA5</strain>
    </source>
</reference>
<organism evidence="2 3">
    <name type="scientific">Candidatus Sulfuritelmatomonas gaucii</name>
    <dbReference type="NCBI Taxonomy" id="2043161"/>
    <lineage>
        <taxon>Bacteria</taxon>
        <taxon>Pseudomonadati</taxon>
        <taxon>Acidobacteriota</taxon>
        <taxon>Terriglobia</taxon>
        <taxon>Terriglobales</taxon>
        <taxon>Acidobacteriaceae</taxon>
        <taxon>Candidatus Sulfuritelmatomonas</taxon>
    </lineage>
</organism>
<feature type="region of interest" description="Disordered" evidence="1">
    <location>
        <begin position="246"/>
        <end position="304"/>
    </location>
</feature>
<accession>A0A2N9L8Q8</accession>
<feature type="compositionally biased region" description="Basic and acidic residues" evidence="1">
    <location>
        <begin position="246"/>
        <end position="276"/>
    </location>
</feature>
<protein>
    <submittedName>
        <fullName evidence="2">Uncharacterized protein</fullName>
    </submittedName>
</protein>
<dbReference type="EMBL" id="OKRB01000080">
    <property type="protein sequence ID" value="SPE19424.1"/>
    <property type="molecule type" value="Genomic_DNA"/>
</dbReference>
<dbReference type="AlphaFoldDB" id="A0A2N9L8Q8"/>
<proteinExistence type="predicted"/>
<evidence type="ECO:0000256" key="1">
    <source>
        <dbReference type="SAM" id="MobiDB-lite"/>
    </source>
</evidence>
<evidence type="ECO:0000313" key="2">
    <source>
        <dbReference type="EMBL" id="SPE19424.1"/>
    </source>
</evidence>
<gene>
    <name evidence="2" type="ORF">SBA5_240007</name>
</gene>